<evidence type="ECO:0000256" key="2">
    <source>
        <dbReference type="ARBA" id="ARBA00009142"/>
    </source>
</evidence>
<dbReference type="AlphaFoldDB" id="K8Z7E5"/>
<evidence type="ECO:0000256" key="6">
    <source>
        <dbReference type="ARBA" id="ARBA00022989"/>
    </source>
</evidence>
<dbReference type="Pfam" id="PF01925">
    <property type="entry name" value="TauE"/>
    <property type="match status" value="1"/>
</dbReference>
<keyword evidence="4 8" id="KW-1003">Cell membrane</keyword>
<dbReference type="EMBL" id="AMYT01000022">
    <property type="protein sequence ID" value="EKU26934.1"/>
    <property type="molecule type" value="Genomic_DNA"/>
</dbReference>
<reference evidence="9 10" key="1">
    <citation type="journal article" date="2013" name="Genome Announc.">
        <title>Draft Genome Sequence of Catellicoccus marimammalium, a Novel Species Commonly Found in Gull Feces.</title>
        <authorList>
            <person name="Weigand M.R."/>
            <person name="Ryu H."/>
            <person name="Bozcek L."/>
            <person name="Konstantinidis K.T."/>
            <person name="Santo Domingo J.W."/>
        </authorList>
    </citation>
    <scope>NUCLEOTIDE SEQUENCE [LARGE SCALE GENOMIC DNA]</scope>
    <source>
        <strain evidence="9 10">M35/04/3</strain>
    </source>
</reference>
<feature type="transmembrane region" description="Helical" evidence="8">
    <location>
        <begin position="192"/>
        <end position="213"/>
    </location>
</feature>
<evidence type="ECO:0000313" key="10">
    <source>
        <dbReference type="Proteomes" id="UP000016057"/>
    </source>
</evidence>
<name>K8Z7E5_9ENTE</name>
<keyword evidence="7 8" id="KW-0472">Membrane</keyword>
<evidence type="ECO:0000256" key="3">
    <source>
        <dbReference type="ARBA" id="ARBA00022448"/>
    </source>
</evidence>
<evidence type="ECO:0000256" key="8">
    <source>
        <dbReference type="RuleBase" id="RU363041"/>
    </source>
</evidence>
<accession>K8Z7E5</accession>
<dbReference type="InterPro" id="IPR052017">
    <property type="entry name" value="TSUP"/>
</dbReference>
<feature type="transmembrane region" description="Helical" evidence="8">
    <location>
        <begin position="69"/>
        <end position="89"/>
    </location>
</feature>
<dbReference type="OrthoDB" id="7843147at2"/>
<dbReference type="RefSeq" id="WP_009492050.1">
    <property type="nucleotide sequence ID" value="NZ_AMYT01000022.1"/>
</dbReference>
<dbReference type="PANTHER" id="PTHR30269">
    <property type="entry name" value="TRANSMEMBRANE PROTEIN YFCA"/>
    <property type="match status" value="1"/>
</dbReference>
<comment type="subcellular location">
    <subcellularLocation>
        <location evidence="1 8">Cell membrane</location>
        <topology evidence="1 8">Multi-pass membrane protein</topology>
    </subcellularLocation>
</comment>
<keyword evidence="6 8" id="KW-1133">Transmembrane helix</keyword>
<dbReference type="STRING" id="1234409.C683_1209"/>
<gene>
    <name evidence="9" type="ORF">C683_1209</name>
</gene>
<keyword evidence="5 8" id="KW-0812">Transmembrane</keyword>
<evidence type="ECO:0000313" key="9">
    <source>
        <dbReference type="EMBL" id="EKU26934.1"/>
    </source>
</evidence>
<feature type="transmembrane region" description="Helical" evidence="8">
    <location>
        <begin position="225"/>
        <end position="242"/>
    </location>
</feature>
<proteinExistence type="inferred from homology"/>
<dbReference type="InterPro" id="IPR002781">
    <property type="entry name" value="TM_pro_TauE-like"/>
</dbReference>
<protein>
    <recommendedName>
        <fullName evidence="8">Probable membrane transporter protein</fullName>
    </recommendedName>
</protein>
<dbReference type="GO" id="GO:0005886">
    <property type="term" value="C:plasma membrane"/>
    <property type="evidence" value="ECO:0007669"/>
    <property type="project" value="UniProtKB-SubCell"/>
</dbReference>
<evidence type="ECO:0000256" key="5">
    <source>
        <dbReference type="ARBA" id="ARBA00022692"/>
    </source>
</evidence>
<dbReference type="eggNOG" id="COG0730">
    <property type="taxonomic scope" value="Bacteria"/>
</dbReference>
<feature type="transmembrane region" description="Helical" evidence="8">
    <location>
        <begin position="95"/>
        <end position="114"/>
    </location>
</feature>
<evidence type="ECO:0000256" key="7">
    <source>
        <dbReference type="ARBA" id="ARBA00023136"/>
    </source>
</evidence>
<comment type="caution">
    <text evidence="9">The sequence shown here is derived from an EMBL/GenBank/DDBJ whole genome shotgun (WGS) entry which is preliminary data.</text>
</comment>
<evidence type="ECO:0000256" key="4">
    <source>
        <dbReference type="ARBA" id="ARBA00022475"/>
    </source>
</evidence>
<organism evidence="9 10">
    <name type="scientific">Catellicoccus marimammalium M35/04/3</name>
    <dbReference type="NCBI Taxonomy" id="1234409"/>
    <lineage>
        <taxon>Bacteria</taxon>
        <taxon>Bacillati</taxon>
        <taxon>Bacillota</taxon>
        <taxon>Bacilli</taxon>
        <taxon>Lactobacillales</taxon>
        <taxon>Enterococcaceae</taxon>
        <taxon>Catellicoccus</taxon>
    </lineage>
</organism>
<dbReference type="Proteomes" id="UP000016057">
    <property type="component" value="Unassembled WGS sequence"/>
</dbReference>
<dbReference type="PANTHER" id="PTHR30269:SF37">
    <property type="entry name" value="MEMBRANE TRANSPORTER PROTEIN"/>
    <property type="match status" value="1"/>
</dbReference>
<keyword evidence="3" id="KW-0813">Transport</keyword>
<feature type="transmembrane region" description="Helical" evidence="8">
    <location>
        <begin position="42"/>
        <end position="62"/>
    </location>
</feature>
<evidence type="ECO:0000256" key="1">
    <source>
        <dbReference type="ARBA" id="ARBA00004651"/>
    </source>
</evidence>
<feature type="transmembrane region" description="Helical" evidence="8">
    <location>
        <begin position="126"/>
        <end position="144"/>
    </location>
</feature>
<sequence>MGSILLMVIVVFIAAIVQSTSGFGFGIVCTAILPMVMPYKQAVPLILLTCMFLQVVVMVRLWKHISWKLLILPAIGSIICSSISVNFMLGLSDRTLHLILGIFLWVLALYMIFLAPKVKLKGDNPWIGLVAGSLSGFMSGMFTIGGPPMVAYFDAIVDDSLTYQSTLQVYFFLTCSSTLVNNILHGNFTSSLVLPACFTIVSCLVGTLVGMKILHKISMSMVRRLAYLMMMVAGTYNLIQLFF</sequence>
<keyword evidence="10" id="KW-1185">Reference proteome</keyword>
<comment type="similarity">
    <text evidence="2 8">Belongs to the 4-toluene sulfonate uptake permease (TSUP) (TC 2.A.102) family.</text>
</comment>